<feature type="region of interest" description="Disordered" evidence="1">
    <location>
        <begin position="47"/>
        <end position="78"/>
    </location>
</feature>
<feature type="compositionally biased region" description="Basic and acidic residues" evidence="1">
    <location>
        <begin position="56"/>
        <end position="70"/>
    </location>
</feature>
<evidence type="ECO:0000256" key="1">
    <source>
        <dbReference type="SAM" id="MobiDB-lite"/>
    </source>
</evidence>
<dbReference type="AlphaFoldDB" id="A0A1C3XFU3"/>
<keyword evidence="2" id="KW-0732">Signal</keyword>
<evidence type="ECO:0008006" key="5">
    <source>
        <dbReference type="Google" id="ProtNLM"/>
    </source>
</evidence>
<name>A0A1C3XFU3_9HYPH</name>
<gene>
    <name evidence="3" type="ORF">GA0061101_13717</name>
</gene>
<dbReference type="OrthoDB" id="8277802at2"/>
<dbReference type="EMBL" id="FMAF01000037">
    <property type="protein sequence ID" value="SCB51140.1"/>
    <property type="molecule type" value="Genomic_DNA"/>
</dbReference>
<protein>
    <recommendedName>
        <fullName evidence="5">DUF2946 domain-containing protein</fullName>
    </recommendedName>
</protein>
<evidence type="ECO:0000313" key="3">
    <source>
        <dbReference type="EMBL" id="SCB51140.1"/>
    </source>
</evidence>
<accession>A0A1C3XFU3</accession>
<dbReference type="RefSeq" id="WP_047639072.1">
    <property type="nucleotide sequence ID" value="NZ_FMAF01000037.1"/>
</dbReference>
<feature type="signal peptide" evidence="2">
    <location>
        <begin position="1"/>
        <end position="34"/>
    </location>
</feature>
<organism evidence="3 4">
    <name type="scientific">Rhizobium lusitanum</name>
    <dbReference type="NCBI Taxonomy" id="293958"/>
    <lineage>
        <taxon>Bacteria</taxon>
        <taxon>Pseudomonadati</taxon>
        <taxon>Pseudomonadota</taxon>
        <taxon>Alphaproteobacteria</taxon>
        <taxon>Hyphomicrobiales</taxon>
        <taxon>Rhizobiaceae</taxon>
        <taxon>Rhizobium/Agrobacterium group</taxon>
        <taxon>Rhizobium</taxon>
    </lineage>
</organism>
<dbReference type="Proteomes" id="UP000199205">
    <property type="component" value="Unassembled WGS sequence"/>
</dbReference>
<feature type="chain" id="PRO_5008686529" description="DUF2946 domain-containing protein" evidence="2">
    <location>
        <begin position="35"/>
        <end position="135"/>
    </location>
</feature>
<evidence type="ECO:0000256" key="2">
    <source>
        <dbReference type="SAM" id="SignalP"/>
    </source>
</evidence>
<reference evidence="4" key="1">
    <citation type="submission" date="2016-08" db="EMBL/GenBank/DDBJ databases">
        <authorList>
            <person name="Varghese N."/>
            <person name="Submissions Spin"/>
        </authorList>
    </citation>
    <scope>NUCLEOTIDE SEQUENCE [LARGE SCALE GENOMIC DNA]</scope>
    <source>
        <strain evidence="4">P1-7</strain>
    </source>
</reference>
<sequence length="135" mass="14696">MDRTYRIAQSAILVFVRLAIIVSLAGYTMSSANAAMHGSAFPEIQKTMSDVTPPSDGHHMEHASADDHRHGSASSDDEGAAKLVKKECCKDFCGGFAIMCDEPRLGGPVVSFIREFMNDQRSFGELPTLHRPPTI</sequence>
<evidence type="ECO:0000313" key="4">
    <source>
        <dbReference type="Proteomes" id="UP000199205"/>
    </source>
</evidence>
<proteinExistence type="predicted"/>